<dbReference type="SUPFAM" id="SSF53383">
    <property type="entry name" value="PLP-dependent transferases"/>
    <property type="match status" value="1"/>
</dbReference>
<dbReference type="EC" id="4.4.1.13" evidence="2"/>
<keyword evidence="7" id="KW-0032">Aminotransferase</keyword>
<dbReference type="InterPro" id="IPR027619">
    <property type="entry name" value="C-S_lyase_PatB-like"/>
</dbReference>
<evidence type="ECO:0000256" key="1">
    <source>
        <dbReference type="ARBA" id="ARBA00001933"/>
    </source>
</evidence>
<dbReference type="Pfam" id="PF00155">
    <property type="entry name" value="Aminotran_1_2"/>
    <property type="match status" value="1"/>
</dbReference>
<organism evidence="7 8">
    <name type="scientific">Intestinimonas massiliensis</name>
    <name type="common">ex Afouda et al. 2020</name>
    <dbReference type="NCBI Taxonomy" id="1673721"/>
    <lineage>
        <taxon>Bacteria</taxon>
        <taxon>Bacillati</taxon>
        <taxon>Bacillota</taxon>
        <taxon>Clostridia</taxon>
        <taxon>Eubacteriales</taxon>
        <taxon>Intestinimonas</taxon>
    </lineage>
</organism>
<reference evidence="7 8" key="1">
    <citation type="submission" date="2022-01" db="EMBL/GenBank/DDBJ databases">
        <title>Collection of gut derived symbiotic bacterial strains cultured from healthy donors.</title>
        <authorList>
            <person name="Lin H."/>
            <person name="Kohout C."/>
            <person name="Waligurski E."/>
            <person name="Pamer E.G."/>
        </authorList>
    </citation>
    <scope>NUCLEOTIDE SEQUENCE [LARGE SCALE GENOMIC DNA]</scope>
    <source>
        <strain evidence="7 8">DFI.3.7</strain>
    </source>
</reference>
<dbReference type="Gene3D" id="3.40.640.10">
    <property type="entry name" value="Type I PLP-dependent aspartate aminotransferase-like (Major domain)"/>
    <property type="match status" value="1"/>
</dbReference>
<keyword evidence="4" id="KW-0456">Lyase</keyword>
<dbReference type="InterPro" id="IPR015421">
    <property type="entry name" value="PyrdxlP-dep_Trfase_major"/>
</dbReference>
<dbReference type="InterPro" id="IPR015422">
    <property type="entry name" value="PyrdxlP-dep_Trfase_small"/>
</dbReference>
<accession>A0ABS9MDD6</accession>
<protein>
    <recommendedName>
        <fullName evidence="2">cysteine-S-conjugate beta-lyase</fullName>
        <ecNumber evidence="2">4.4.1.13</ecNumber>
    </recommendedName>
</protein>
<dbReference type="GO" id="GO:0008483">
    <property type="term" value="F:transaminase activity"/>
    <property type="evidence" value="ECO:0007669"/>
    <property type="project" value="UniProtKB-KW"/>
</dbReference>
<dbReference type="RefSeq" id="WP_050618971.1">
    <property type="nucleotide sequence ID" value="NZ_JAKNJB010000046.1"/>
</dbReference>
<evidence type="ECO:0000256" key="4">
    <source>
        <dbReference type="ARBA" id="ARBA00023239"/>
    </source>
</evidence>
<evidence type="ECO:0000313" key="7">
    <source>
        <dbReference type="EMBL" id="MCG4528832.1"/>
    </source>
</evidence>
<name>A0ABS9MDD6_9FIRM</name>
<dbReference type="InterPro" id="IPR051798">
    <property type="entry name" value="Class-II_PLP-Dep_Aminotrans"/>
</dbReference>
<evidence type="ECO:0000259" key="6">
    <source>
        <dbReference type="Pfam" id="PF00155"/>
    </source>
</evidence>
<evidence type="ECO:0000256" key="5">
    <source>
        <dbReference type="ARBA" id="ARBA00037974"/>
    </source>
</evidence>
<evidence type="ECO:0000256" key="3">
    <source>
        <dbReference type="ARBA" id="ARBA00022898"/>
    </source>
</evidence>
<keyword evidence="7" id="KW-0808">Transferase</keyword>
<evidence type="ECO:0000256" key="2">
    <source>
        <dbReference type="ARBA" id="ARBA00012224"/>
    </source>
</evidence>
<dbReference type="CDD" id="cd00609">
    <property type="entry name" value="AAT_like"/>
    <property type="match status" value="1"/>
</dbReference>
<dbReference type="InterPro" id="IPR004839">
    <property type="entry name" value="Aminotransferase_I/II_large"/>
</dbReference>
<sequence length="388" mass="44387">MKFEFDTAHSRVGMESAKWDAIGPNPAQGVVPLSVADMELLSPPEIIEELKSTAEFGMWGYTWWGQRYADAVKHWLSTRHGWDIQKDWIIQTNGVVQTLYASVRAFTQPGDNVLLLTPVYYPFYRAVNLNGRKVVESPIRLVEGRYEVDFDDFEEKAKQCKMFLLCSPHNPMGRVWSEEELCRMGDICLKHNVLVVSDEIHFDIIMPGHKHVSYPTLGEKYANNCVMCCAASKTFSLAGLCVANAIIPNPELRDKLNNEVNISGCYTYSIFGLRALEAGYMKCAEWVDQLNEHIWGNYLYFKEFMAKHFPEVWVADLEGTYLCWFDCRCFGMDGETLAKFLQEKAQLFLDDGYIFGTAGDGFERINLACTRKVLEEALLRFKAAMDQR</sequence>
<comment type="similarity">
    <text evidence="5">Belongs to the class-II pyridoxal-phosphate-dependent aminotransferase family. MalY/PatB cystathionine beta-lyase subfamily.</text>
</comment>
<proteinExistence type="inferred from homology"/>
<comment type="caution">
    <text evidence="7">The sequence shown here is derived from an EMBL/GenBank/DDBJ whole genome shotgun (WGS) entry which is preliminary data.</text>
</comment>
<dbReference type="PANTHER" id="PTHR43525">
    <property type="entry name" value="PROTEIN MALY"/>
    <property type="match status" value="1"/>
</dbReference>
<evidence type="ECO:0000313" key="8">
    <source>
        <dbReference type="Proteomes" id="UP001200313"/>
    </source>
</evidence>
<keyword evidence="3" id="KW-0663">Pyridoxal phosphate</keyword>
<dbReference type="NCBIfam" id="TIGR04350">
    <property type="entry name" value="C_S_lyase_PatB"/>
    <property type="match status" value="1"/>
</dbReference>
<dbReference type="EMBL" id="JAKNJB010000046">
    <property type="protein sequence ID" value="MCG4528832.1"/>
    <property type="molecule type" value="Genomic_DNA"/>
</dbReference>
<dbReference type="InterPro" id="IPR015424">
    <property type="entry name" value="PyrdxlP-dep_Trfase"/>
</dbReference>
<dbReference type="Proteomes" id="UP001200313">
    <property type="component" value="Unassembled WGS sequence"/>
</dbReference>
<comment type="cofactor">
    <cofactor evidence="1">
        <name>pyridoxal 5'-phosphate</name>
        <dbReference type="ChEBI" id="CHEBI:597326"/>
    </cofactor>
</comment>
<feature type="domain" description="Aminotransferase class I/classII large" evidence="6">
    <location>
        <begin position="30"/>
        <end position="379"/>
    </location>
</feature>
<keyword evidence="8" id="KW-1185">Reference proteome</keyword>
<dbReference type="PANTHER" id="PTHR43525:SF1">
    <property type="entry name" value="PROTEIN MALY"/>
    <property type="match status" value="1"/>
</dbReference>
<dbReference type="Gene3D" id="3.90.1150.10">
    <property type="entry name" value="Aspartate Aminotransferase, domain 1"/>
    <property type="match status" value="1"/>
</dbReference>
<gene>
    <name evidence="7" type="ORF">L0P79_17475</name>
</gene>